<accession>A0A6M3ZMA7</accession>
<sequence length="89" mass="10171">MQIKDLPKIALLLQQQCAQWLLLEQQSLADQMTYFFRFGYPASPASSSCLHIPTDHRKSLVRQAFSGKQPKQTEHTYAELVVKKLGAYC</sequence>
<dbReference type="Proteomes" id="UP000501648">
    <property type="component" value="Chromosome"/>
</dbReference>
<name>A0A6M3ZMA7_9BURK</name>
<evidence type="ECO:0000313" key="2">
    <source>
        <dbReference type="Proteomes" id="UP000501648"/>
    </source>
</evidence>
<gene>
    <name evidence="1" type="ORF">C798_04250</name>
</gene>
<protein>
    <submittedName>
        <fullName evidence="1">Uncharacterized protein</fullName>
    </submittedName>
</protein>
<reference evidence="1 2" key="1">
    <citation type="journal article" date="2012" name="J. Bacteriol.">
        <title>Genome sequence of the pathogenic Herbaspirillum seropedicae strain Os34, isolated from rice roots.</title>
        <authorList>
            <person name="Ye W."/>
            <person name="Ye S."/>
            <person name="Liu J."/>
            <person name="Chang S."/>
            <person name="Chen M."/>
            <person name="Zhu B."/>
            <person name="Guo L."/>
            <person name="An Q."/>
        </authorList>
    </citation>
    <scope>NUCLEOTIDE SEQUENCE [LARGE SCALE GENOMIC DNA]</scope>
    <source>
        <strain evidence="1 2">Os34</strain>
    </source>
</reference>
<dbReference type="AlphaFoldDB" id="A0A6M3ZMA7"/>
<organism evidence="1 2">
    <name type="scientific">Herbaspirillum rubrisubalbicans Os34</name>
    <dbReference type="NCBI Taxonomy" id="1235827"/>
    <lineage>
        <taxon>Bacteria</taxon>
        <taxon>Pseudomonadati</taxon>
        <taxon>Pseudomonadota</taxon>
        <taxon>Betaproteobacteria</taxon>
        <taxon>Burkholderiales</taxon>
        <taxon>Oxalobacteraceae</taxon>
        <taxon>Herbaspirillum</taxon>
    </lineage>
</organism>
<dbReference type="EMBL" id="CP008956">
    <property type="protein sequence ID" value="QJP99462.1"/>
    <property type="molecule type" value="Genomic_DNA"/>
</dbReference>
<evidence type="ECO:0000313" key="1">
    <source>
        <dbReference type="EMBL" id="QJP99462.1"/>
    </source>
</evidence>
<dbReference type="RefSeq" id="WP_034358138.1">
    <property type="nucleotide sequence ID" value="NZ_CP008956.1"/>
</dbReference>
<proteinExistence type="predicted"/>